<accession>A0A0E3ZUP6</accession>
<evidence type="ECO:0000313" key="1">
    <source>
        <dbReference type="EMBL" id="AKD55664.1"/>
    </source>
</evidence>
<evidence type="ECO:0000313" key="2">
    <source>
        <dbReference type="Proteomes" id="UP000033054"/>
    </source>
</evidence>
<protein>
    <submittedName>
        <fullName evidence="1">Uncharacterized protein</fullName>
    </submittedName>
</protein>
<dbReference type="KEGG" id="srd:SD10_12905"/>
<sequence length="68" mass="8305">MIPKSKRFLYVYNAFYRKIIHLDTFLIFRYFFAQNKYFALNNGYLADVQTTTPLLYYVRKAIRLPLLK</sequence>
<keyword evidence="2" id="KW-1185">Reference proteome</keyword>
<proteinExistence type="predicted"/>
<dbReference type="AlphaFoldDB" id="A0A0E3ZUP6"/>
<dbReference type="EMBL" id="CP010429">
    <property type="protein sequence ID" value="AKD55664.1"/>
    <property type="molecule type" value="Genomic_DNA"/>
</dbReference>
<dbReference type="Proteomes" id="UP000033054">
    <property type="component" value="Chromosome"/>
</dbReference>
<dbReference type="STRING" id="1379870.SD10_12905"/>
<dbReference type="PATRIC" id="fig|1379870.5.peg.2804"/>
<name>A0A0E3ZUP6_9BACT</name>
<gene>
    <name evidence="1" type="ORF">SD10_12905</name>
</gene>
<dbReference type="HOGENOM" id="CLU_2791885_0_0_10"/>
<reference evidence="1 2" key="1">
    <citation type="journal article" date="2014" name="Curr. Microbiol.">
        <title>Spirosoma radiotolerans sp. nov., a gamma-radiation-resistant bacterium isolated from gamma ray-irradiated soil.</title>
        <authorList>
            <person name="Lee J.J."/>
            <person name="Srinivasan S."/>
            <person name="Lim S."/>
            <person name="Joe M."/>
            <person name="Im S."/>
            <person name="Bae S.I."/>
            <person name="Park K.R."/>
            <person name="Han J.H."/>
            <person name="Park S.H."/>
            <person name="Joo B.M."/>
            <person name="Park S.J."/>
            <person name="Kim M.K."/>
        </authorList>
    </citation>
    <scope>NUCLEOTIDE SEQUENCE [LARGE SCALE GENOMIC DNA]</scope>
    <source>
        <strain evidence="1 2">DG5A</strain>
    </source>
</reference>
<organism evidence="1 2">
    <name type="scientific">Spirosoma radiotolerans</name>
    <dbReference type="NCBI Taxonomy" id="1379870"/>
    <lineage>
        <taxon>Bacteria</taxon>
        <taxon>Pseudomonadati</taxon>
        <taxon>Bacteroidota</taxon>
        <taxon>Cytophagia</taxon>
        <taxon>Cytophagales</taxon>
        <taxon>Cytophagaceae</taxon>
        <taxon>Spirosoma</taxon>
    </lineage>
</organism>